<dbReference type="GO" id="GO:0004803">
    <property type="term" value="F:transposase activity"/>
    <property type="evidence" value="ECO:0007669"/>
    <property type="project" value="InterPro"/>
</dbReference>
<dbReference type="EMBL" id="RIZG01000007">
    <property type="protein sequence ID" value="RNF49638.1"/>
    <property type="molecule type" value="Genomic_DNA"/>
</dbReference>
<comment type="caution">
    <text evidence="4">The sequence shown here is derived from an EMBL/GenBank/DDBJ whole genome shotgun (WGS) entry which is preliminary data.</text>
</comment>
<dbReference type="PANTHER" id="PTHR33055">
    <property type="entry name" value="TRANSPOSASE FOR INSERTION SEQUENCE ELEMENT IS1111A"/>
    <property type="match status" value="1"/>
</dbReference>
<evidence type="ECO:0000259" key="2">
    <source>
        <dbReference type="Pfam" id="PF01548"/>
    </source>
</evidence>
<name>A0A3M8Q0J2_9GAMM</name>
<feature type="domain" description="Transposase IS110-like N-terminal" evidence="2">
    <location>
        <begin position="7"/>
        <end position="147"/>
    </location>
</feature>
<sequence length="339" mass="38381">MDTIHTIGIDLAKSVFQICAFNRAGKKLFNKMLRRNQLLRFLSNIESCLIGMEACGSSHYWAREIGKLGHTVKLMPPQYVNPCVKTNKNDAAEAEAICEAVSRPNMRFVSVKSEEQQALLLLHRERDGVVRDRTALINRIRASLQEFGVSIPAGRFRLQIWFREDFALVEDCLPKMLCNLIKSMQSRLMDLEKYLDGLDTQIDRASQESRQCQAIREIPGVGRLTSSALVASIGDAREFDSGRQLSAWLGLVPSQHSSGGKSLLLGISKRGDSYLRRMYIHGARAVIRHSKPGKPYYEWITNLLNRMHKNKVIVALANKLVRVVWAILARDQKYQAQTV</sequence>
<dbReference type="InterPro" id="IPR047650">
    <property type="entry name" value="Transpos_IS110"/>
</dbReference>
<proteinExistence type="predicted"/>
<dbReference type="InterPro" id="IPR002525">
    <property type="entry name" value="Transp_IS110-like_N"/>
</dbReference>
<dbReference type="Pfam" id="PF02371">
    <property type="entry name" value="Transposase_20"/>
    <property type="match status" value="1"/>
</dbReference>
<dbReference type="Pfam" id="PF01548">
    <property type="entry name" value="DEDD_Tnp_IS110"/>
    <property type="match status" value="1"/>
</dbReference>
<dbReference type="OrthoDB" id="5289737at2"/>
<dbReference type="GO" id="GO:0003677">
    <property type="term" value="F:DNA binding"/>
    <property type="evidence" value="ECO:0007669"/>
    <property type="project" value="InterPro"/>
</dbReference>
<feature type="domain" description="Transposase IS116/IS110/IS902 C-terminal" evidence="3">
    <location>
        <begin position="212"/>
        <end position="298"/>
    </location>
</feature>
<dbReference type="Proteomes" id="UP000280507">
    <property type="component" value="Unassembled WGS sequence"/>
</dbReference>
<gene>
    <name evidence="4" type="ORF">EBI00_11925</name>
</gene>
<keyword evidence="5" id="KW-1185">Reference proteome</keyword>
<dbReference type="NCBIfam" id="NF033542">
    <property type="entry name" value="transpos_IS110"/>
    <property type="match status" value="1"/>
</dbReference>
<evidence type="ECO:0000259" key="3">
    <source>
        <dbReference type="Pfam" id="PF02371"/>
    </source>
</evidence>
<dbReference type="GO" id="GO:0006313">
    <property type="term" value="P:DNA transposition"/>
    <property type="evidence" value="ECO:0007669"/>
    <property type="project" value="InterPro"/>
</dbReference>
<evidence type="ECO:0000256" key="1">
    <source>
        <dbReference type="SAM" id="Coils"/>
    </source>
</evidence>
<protein>
    <submittedName>
        <fullName evidence="4">IS110 family transposase</fullName>
    </submittedName>
</protein>
<feature type="coiled-coil region" evidence="1">
    <location>
        <begin position="181"/>
        <end position="208"/>
    </location>
</feature>
<dbReference type="RefSeq" id="WP_123096161.1">
    <property type="nucleotide sequence ID" value="NZ_RIZG01000007.1"/>
</dbReference>
<organism evidence="4 5">
    <name type="scientific">Marinomonas hwangdonensis</name>
    <dbReference type="NCBI Taxonomy" id="1053647"/>
    <lineage>
        <taxon>Bacteria</taxon>
        <taxon>Pseudomonadati</taxon>
        <taxon>Pseudomonadota</taxon>
        <taxon>Gammaproteobacteria</taxon>
        <taxon>Oceanospirillales</taxon>
        <taxon>Oceanospirillaceae</taxon>
        <taxon>Marinomonas</taxon>
    </lineage>
</organism>
<dbReference type="AlphaFoldDB" id="A0A3M8Q0J2"/>
<keyword evidence="1" id="KW-0175">Coiled coil</keyword>
<accession>A0A3M8Q0J2</accession>
<dbReference type="PANTHER" id="PTHR33055:SF3">
    <property type="entry name" value="PUTATIVE TRANSPOSASE FOR IS117-RELATED"/>
    <property type="match status" value="1"/>
</dbReference>
<reference evidence="4 5" key="1">
    <citation type="journal article" date="2012" name="Int. J. Syst. Evol. Microbiol.">
        <title>Marinomonas hwangdonensis sp. nov., isolated from seawater.</title>
        <authorList>
            <person name="Jung Y.T."/>
            <person name="Oh T.K."/>
            <person name="Yoon J.H."/>
        </authorList>
    </citation>
    <scope>NUCLEOTIDE SEQUENCE [LARGE SCALE GENOMIC DNA]</scope>
    <source>
        <strain evidence="4 5">HDW-15</strain>
    </source>
</reference>
<evidence type="ECO:0000313" key="5">
    <source>
        <dbReference type="Proteomes" id="UP000280507"/>
    </source>
</evidence>
<dbReference type="InterPro" id="IPR003346">
    <property type="entry name" value="Transposase_20"/>
</dbReference>
<evidence type="ECO:0000313" key="4">
    <source>
        <dbReference type="EMBL" id="RNF49638.1"/>
    </source>
</evidence>